<dbReference type="InterPro" id="IPR011992">
    <property type="entry name" value="EF-hand-dom_pair"/>
</dbReference>
<dbReference type="InterPro" id="IPR018247">
    <property type="entry name" value="EF_Hand_1_Ca_BS"/>
</dbReference>
<evidence type="ECO:0000313" key="4">
    <source>
        <dbReference type="EMBL" id="KAL1527550.1"/>
    </source>
</evidence>
<name>A0AB34K069_PRYPA</name>
<dbReference type="InterPro" id="IPR002048">
    <property type="entry name" value="EF_hand_dom"/>
</dbReference>
<dbReference type="Proteomes" id="UP001515480">
    <property type="component" value="Unassembled WGS sequence"/>
</dbReference>
<dbReference type="PROSITE" id="PS00018">
    <property type="entry name" value="EF_HAND_1"/>
    <property type="match status" value="2"/>
</dbReference>
<evidence type="ECO:0000256" key="2">
    <source>
        <dbReference type="SAM" id="MobiDB-lite"/>
    </source>
</evidence>
<comment type="caution">
    <text evidence="4">The sequence shown here is derived from an EMBL/GenBank/DDBJ whole genome shotgun (WGS) entry which is preliminary data.</text>
</comment>
<dbReference type="SUPFAM" id="SSF47473">
    <property type="entry name" value="EF-hand"/>
    <property type="match status" value="1"/>
</dbReference>
<feature type="compositionally biased region" description="Low complexity" evidence="2">
    <location>
        <begin position="46"/>
        <end position="67"/>
    </location>
</feature>
<sequence>MGSRAALVALSFPPRDALYVQGTPLGSPQAHEQPIWDTPFLQSIRSPQASPHASPDPAAHSPALSTPHPTPHPTPHTTPHRSRSLPTCSCSSTRASRPRPPPDEEGRSPSLAHRLASPPPHLSSPPPRPLSPRAEHARLRELTARELEAKRQVVRLQRSLAAHRLAAASTAARRRNLRAAAEVRREAEARRERHALDTTRVPADEAAARAVAERIRARLRHLFADATDRSWFKLFKKFDLDATGLLSYAEFERMVRRELRLLAHQLSDAQLLSAWLCFDADGSGHLSAGEFGRMLRLGQRGARASPPRQEWGGGRGEEAAALAAGARIHARVEQLFPLGVGVYGDGPLQRAELEEWVRDGLQLREDEVAEGELRCVWEALEREGEGRVDERVLRGWLRRCGARRGSARHEWDHNVQRSLCAYMKSKQEAIERYERQAEELDLQLRRAAARHGSPHGSYDVSAESLRKAVASR</sequence>
<reference evidence="4 5" key="1">
    <citation type="journal article" date="2024" name="Science">
        <title>Giant polyketide synthase enzymes in the biosynthesis of giant marine polyether toxins.</title>
        <authorList>
            <person name="Fallon T.R."/>
            <person name="Shende V.V."/>
            <person name="Wierzbicki I.H."/>
            <person name="Pendleton A.L."/>
            <person name="Watervoot N.F."/>
            <person name="Auber R.P."/>
            <person name="Gonzalez D.J."/>
            <person name="Wisecaver J.H."/>
            <person name="Moore B.S."/>
        </authorList>
    </citation>
    <scope>NUCLEOTIDE SEQUENCE [LARGE SCALE GENOMIC DNA]</scope>
    <source>
        <strain evidence="4 5">12B1</strain>
    </source>
</reference>
<dbReference type="Gene3D" id="1.10.238.10">
    <property type="entry name" value="EF-hand"/>
    <property type="match status" value="1"/>
</dbReference>
<evidence type="ECO:0000313" key="5">
    <source>
        <dbReference type="Proteomes" id="UP001515480"/>
    </source>
</evidence>
<keyword evidence="1" id="KW-0106">Calcium</keyword>
<feature type="region of interest" description="Disordered" evidence="2">
    <location>
        <begin position="447"/>
        <end position="472"/>
    </location>
</feature>
<keyword evidence="5" id="KW-1185">Reference proteome</keyword>
<accession>A0AB34K069</accession>
<protein>
    <recommendedName>
        <fullName evidence="3">EF-hand domain-containing protein</fullName>
    </recommendedName>
</protein>
<gene>
    <name evidence="4" type="ORF">AB1Y20_008938</name>
</gene>
<dbReference type="PROSITE" id="PS50222">
    <property type="entry name" value="EF_HAND_2"/>
    <property type="match status" value="2"/>
</dbReference>
<feature type="domain" description="EF-hand" evidence="3">
    <location>
        <begin position="266"/>
        <end position="301"/>
    </location>
</feature>
<evidence type="ECO:0000256" key="1">
    <source>
        <dbReference type="ARBA" id="ARBA00022837"/>
    </source>
</evidence>
<feature type="domain" description="EF-hand" evidence="3">
    <location>
        <begin position="226"/>
        <end position="261"/>
    </location>
</feature>
<dbReference type="GO" id="GO:0005509">
    <property type="term" value="F:calcium ion binding"/>
    <property type="evidence" value="ECO:0007669"/>
    <property type="project" value="InterPro"/>
</dbReference>
<proteinExistence type="predicted"/>
<dbReference type="Pfam" id="PF13202">
    <property type="entry name" value="EF-hand_5"/>
    <property type="match status" value="1"/>
</dbReference>
<feature type="compositionally biased region" description="Pro residues" evidence="2">
    <location>
        <begin position="117"/>
        <end position="130"/>
    </location>
</feature>
<feature type="region of interest" description="Disordered" evidence="2">
    <location>
        <begin position="1"/>
        <end position="132"/>
    </location>
</feature>
<evidence type="ECO:0000259" key="3">
    <source>
        <dbReference type="PROSITE" id="PS50222"/>
    </source>
</evidence>
<dbReference type="SMART" id="SM00054">
    <property type="entry name" value="EFh"/>
    <property type="match status" value="2"/>
</dbReference>
<organism evidence="4 5">
    <name type="scientific">Prymnesium parvum</name>
    <name type="common">Toxic golden alga</name>
    <dbReference type="NCBI Taxonomy" id="97485"/>
    <lineage>
        <taxon>Eukaryota</taxon>
        <taxon>Haptista</taxon>
        <taxon>Haptophyta</taxon>
        <taxon>Prymnesiophyceae</taxon>
        <taxon>Prymnesiales</taxon>
        <taxon>Prymnesiaceae</taxon>
        <taxon>Prymnesium</taxon>
    </lineage>
</organism>
<dbReference type="AlphaFoldDB" id="A0AB34K069"/>
<feature type="compositionally biased region" description="Low complexity" evidence="2">
    <location>
        <begin position="86"/>
        <end position="95"/>
    </location>
</feature>
<dbReference type="EMBL" id="JBGBPQ010000002">
    <property type="protein sequence ID" value="KAL1527550.1"/>
    <property type="molecule type" value="Genomic_DNA"/>
</dbReference>